<evidence type="ECO:0000256" key="15">
    <source>
        <dbReference type="ARBA" id="ARBA00078622"/>
    </source>
</evidence>
<comment type="catalytic activity">
    <reaction evidence="11">
        <text>N-terminal L-methionyl-L-phenylalanyl-[protein] + acetyl-CoA = N-terminal N(alpha)-acetyl-L-methionyl-L-phenylalanyl-[protein] + CoA + H(+)</text>
        <dbReference type="Rhea" id="RHEA:50528"/>
        <dbReference type="Rhea" id="RHEA-COMP:12715"/>
        <dbReference type="Rhea" id="RHEA-COMP:12716"/>
        <dbReference type="ChEBI" id="CHEBI:15378"/>
        <dbReference type="ChEBI" id="CHEBI:57287"/>
        <dbReference type="ChEBI" id="CHEBI:57288"/>
        <dbReference type="ChEBI" id="CHEBI:133382"/>
        <dbReference type="ChEBI" id="CHEBI:133383"/>
        <dbReference type="EC" id="2.3.1.256"/>
    </reaction>
</comment>
<feature type="domain" description="N-acetyltransferase" evidence="16">
    <location>
        <begin position="111"/>
        <end position="262"/>
    </location>
</feature>
<comment type="similarity">
    <text evidence="7">Belongs to the acetyltransferase family. MAK3 subfamily.</text>
</comment>
<dbReference type="PANTHER" id="PTHR45896">
    <property type="entry name" value="N-ALPHA-ACETYLTRANSFERASE 30"/>
    <property type="match status" value="1"/>
</dbReference>
<evidence type="ECO:0000256" key="2">
    <source>
        <dbReference type="ARBA" id="ARBA00004496"/>
    </source>
</evidence>
<evidence type="ECO:0000313" key="17">
    <source>
        <dbReference type="Proteomes" id="UP000887540"/>
    </source>
</evidence>
<keyword evidence="6" id="KW-0012">Acyltransferase</keyword>
<evidence type="ECO:0000256" key="3">
    <source>
        <dbReference type="ARBA" id="ARBA00022490"/>
    </source>
</evidence>
<organism evidence="17 18">
    <name type="scientific">Acrobeloides nanus</name>
    <dbReference type="NCBI Taxonomy" id="290746"/>
    <lineage>
        <taxon>Eukaryota</taxon>
        <taxon>Metazoa</taxon>
        <taxon>Ecdysozoa</taxon>
        <taxon>Nematoda</taxon>
        <taxon>Chromadorea</taxon>
        <taxon>Rhabditida</taxon>
        <taxon>Tylenchina</taxon>
        <taxon>Cephalobomorpha</taxon>
        <taxon>Cephaloboidea</taxon>
        <taxon>Cephalobidae</taxon>
        <taxon>Acrobeloides</taxon>
    </lineage>
</organism>
<dbReference type="PANTHER" id="PTHR45896:SF1">
    <property type="entry name" value="N-ALPHA-ACETYLTRANSFERASE 30"/>
    <property type="match status" value="1"/>
</dbReference>
<evidence type="ECO:0000256" key="13">
    <source>
        <dbReference type="ARBA" id="ARBA00066994"/>
    </source>
</evidence>
<dbReference type="CDD" id="cd04301">
    <property type="entry name" value="NAT_SF"/>
    <property type="match status" value="1"/>
</dbReference>
<evidence type="ECO:0000256" key="12">
    <source>
        <dbReference type="ARBA" id="ARBA00052477"/>
    </source>
</evidence>
<dbReference type="PROSITE" id="PS51186">
    <property type="entry name" value="GNAT"/>
    <property type="match status" value="1"/>
</dbReference>
<evidence type="ECO:0000313" key="18">
    <source>
        <dbReference type="WBParaSite" id="ACRNAN_scaffold4933.g31901.t1"/>
    </source>
</evidence>
<evidence type="ECO:0000256" key="5">
    <source>
        <dbReference type="ARBA" id="ARBA00023242"/>
    </source>
</evidence>
<dbReference type="GO" id="GO:0005634">
    <property type="term" value="C:nucleus"/>
    <property type="evidence" value="ECO:0007669"/>
    <property type="project" value="UniProtKB-SubCell"/>
</dbReference>
<evidence type="ECO:0000256" key="4">
    <source>
        <dbReference type="ARBA" id="ARBA00022679"/>
    </source>
</evidence>
<evidence type="ECO:0000256" key="14">
    <source>
        <dbReference type="ARBA" id="ARBA00076746"/>
    </source>
</evidence>
<comment type="catalytic activity">
    <reaction evidence="12">
        <text>N-terminal L-methionyl-L-tryptophyl-[protein] + acetyl-CoA = N-terminal N(alpha)-acetyl-L-methionyl-L-tryptophyl-[protein] + CoA + H(+)</text>
        <dbReference type="Rhea" id="RHEA:50560"/>
        <dbReference type="Rhea" id="RHEA-COMP:12724"/>
        <dbReference type="Rhea" id="RHEA-COMP:12725"/>
        <dbReference type="ChEBI" id="CHEBI:15378"/>
        <dbReference type="ChEBI" id="CHEBI:57287"/>
        <dbReference type="ChEBI" id="CHEBI:57288"/>
        <dbReference type="ChEBI" id="CHEBI:133386"/>
        <dbReference type="ChEBI" id="CHEBI:133387"/>
        <dbReference type="EC" id="2.3.1.256"/>
    </reaction>
</comment>
<keyword evidence="4" id="KW-0808">Transferase</keyword>
<dbReference type="Gene3D" id="3.40.630.30">
    <property type="match status" value="1"/>
</dbReference>
<dbReference type="Pfam" id="PF00583">
    <property type="entry name" value="Acetyltransf_1"/>
    <property type="match status" value="1"/>
</dbReference>
<dbReference type="GO" id="GO:0031417">
    <property type="term" value="C:NatC complex"/>
    <property type="evidence" value="ECO:0007669"/>
    <property type="project" value="UniProtKB-ARBA"/>
</dbReference>
<dbReference type="InterPro" id="IPR016181">
    <property type="entry name" value="Acyl_CoA_acyltransferase"/>
</dbReference>
<evidence type="ECO:0000256" key="11">
    <source>
        <dbReference type="ARBA" id="ARBA00052362"/>
    </source>
</evidence>
<evidence type="ECO:0000256" key="7">
    <source>
        <dbReference type="ARBA" id="ARBA00024025"/>
    </source>
</evidence>
<keyword evidence="17" id="KW-1185">Reference proteome</keyword>
<proteinExistence type="inferred from homology"/>
<dbReference type="Proteomes" id="UP000887540">
    <property type="component" value="Unplaced"/>
</dbReference>
<keyword evidence="5" id="KW-0539">Nucleus</keyword>
<comment type="catalytic activity">
    <reaction evidence="10">
        <text>N-terminal L-methionyl-L-tyrosyl-[protein] + acetyl-CoA = N-terminal N(alpha)-acetyl-L-methionyl-L-tyrosyl-[protein] + CoA + H(+)</text>
        <dbReference type="Rhea" id="RHEA:50532"/>
        <dbReference type="Rhea" id="RHEA-COMP:12717"/>
        <dbReference type="Rhea" id="RHEA-COMP:12718"/>
        <dbReference type="ChEBI" id="CHEBI:15378"/>
        <dbReference type="ChEBI" id="CHEBI:57287"/>
        <dbReference type="ChEBI" id="CHEBI:57288"/>
        <dbReference type="ChEBI" id="CHEBI:133384"/>
        <dbReference type="ChEBI" id="CHEBI:133385"/>
        <dbReference type="EC" id="2.3.1.256"/>
    </reaction>
</comment>
<evidence type="ECO:0000256" key="8">
    <source>
        <dbReference type="ARBA" id="ARBA00050754"/>
    </source>
</evidence>
<comment type="catalytic activity">
    <reaction evidence="9">
        <text>N-terminal L-methionyl-L-leucyl-[protein] + acetyl-CoA = N-terminal N(alpha)-acetyl-L-methionyl-L-leucyl-[protein] + CoA + H(+)</text>
        <dbReference type="Rhea" id="RHEA:50520"/>
        <dbReference type="Rhea" id="RHEA-COMP:12711"/>
        <dbReference type="Rhea" id="RHEA-COMP:12712"/>
        <dbReference type="ChEBI" id="CHEBI:15378"/>
        <dbReference type="ChEBI" id="CHEBI:57287"/>
        <dbReference type="ChEBI" id="CHEBI:57288"/>
        <dbReference type="ChEBI" id="CHEBI:133377"/>
        <dbReference type="ChEBI" id="CHEBI:133378"/>
        <dbReference type="EC" id="2.3.1.256"/>
    </reaction>
</comment>
<accession>A0A914E0D3</accession>
<dbReference type="FunFam" id="3.40.630.30:FF:000010">
    <property type="entry name" value="Putative N-alpha-acetyltransferase 30"/>
    <property type="match status" value="1"/>
</dbReference>
<evidence type="ECO:0000256" key="1">
    <source>
        <dbReference type="ARBA" id="ARBA00004123"/>
    </source>
</evidence>
<keyword evidence="3" id="KW-0963">Cytoplasm</keyword>
<evidence type="ECO:0000256" key="9">
    <source>
        <dbReference type="ARBA" id="ARBA00051225"/>
    </source>
</evidence>
<dbReference type="InterPro" id="IPR000182">
    <property type="entry name" value="GNAT_dom"/>
</dbReference>
<evidence type="ECO:0000259" key="16">
    <source>
        <dbReference type="PROSITE" id="PS51186"/>
    </source>
</evidence>
<dbReference type="AlphaFoldDB" id="A0A914E0D3"/>
<dbReference type="SUPFAM" id="SSF55729">
    <property type="entry name" value="Acyl-CoA N-acyltransferases (Nat)"/>
    <property type="match status" value="1"/>
</dbReference>
<comment type="subcellular location">
    <subcellularLocation>
        <location evidence="2">Cytoplasm</location>
    </subcellularLocation>
    <subcellularLocation>
        <location evidence="1">Nucleus</location>
    </subcellularLocation>
</comment>
<protein>
    <recommendedName>
        <fullName evidence="13">N-terminal methionine N(alpha)-acetyltransferase NatC</fullName>
        <ecNumber evidence="13">2.3.1.256</ecNumber>
    </recommendedName>
    <alternativeName>
        <fullName evidence="14">N-acetyltransferase MAK3 homolog</fullName>
    </alternativeName>
    <alternativeName>
        <fullName evidence="15">NatC catalytic subunit</fullName>
    </alternativeName>
</protein>
<comment type="catalytic activity">
    <reaction evidence="8">
        <text>N-terminal L-methionyl-L-isoleucyl-[protein] + acetyl-CoA = N-terminal N(alpha)-acetyl-L-methionyl-L-isoleucyl-[protein] + CoA + H(+)</text>
        <dbReference type="Rhea" id="RHEA:50524"/>
        <dbReference type="Rhea" id="RHEA-COMP:12713"/>
        <dbReference type="Rhea" id="RHEA-COMP:12714"/>
        <dbReference type="ChEBI" id="CHEBI:15378"/>
        <dbReference type="ChEBI" id="CHEBI:57287"/>
        <dbReference type="ChEBI" id="CHEBI:57288"/>
        <dbReference type="ChEBI" id="CHEBI:133379"/>
        <dbReference type="ChEBI" id="CHEBI:133380"/>
        <dbReference type="EC" id="2.3.1.256"/>
    </reaction>
</comment>
<reference evidence="18" key="1">
    <citation type="submission" date="2022-11" db="UniProtKB">
        <authorList>
            <consortium name="WormBaseParasite"/>
        </authorList>
    </citation>
    <scope>IDENTIFICATION</scope>
</reference>
<evidence type="ECO:0000256" key="10">
    <source>
        <dbReference type="ARBA" id="ARBA00052207"/>
    </source>
</evidence>
<evidence type="ECO:0000256" key="6">
    <source>
        <dbReference type="ARBA" id="ARBA00023315"/>
    </source>
</evidence>
<dbReference type="EC" id="2.3.1.256" evidence="13"/>
<name>A0A914E0D3_9BILA</name>
<dbReference type="InterPro" id="IPR044542">
    <property type="entry name" value="NAA30-like"/>
</dbReference>
<dbReference type="GO" id="GO:0120518">
    <property type="term" value="F:protein N-terminal-methionine acetyltransferase activity"/>
    <property type="evidence" value="ECO:0007669"/>
    <property type="project" value="UniProtKB-EC"/>
</dbReference>
<sequence length="306" mass="34414">MSVNNAAATSVSVPNAGTTLIEDTLCRLKNCLTLVEPNIANNEETNSSSPTENENFTVTEVTITAEITSTSKQASAAQTTTPDQVIALNTETKSTTEVPSKSSDSINENRVVIESFRDESQMPDIMRMITNDLSEPYSIYTYRYFIHNWPDLCLLARDTVREEYVGVIVCKLDEDQFGVRRGYIAMLAVDESARRMGLGTRLVTTAINRMRVCGCDEVVLETEVTNLKALSLYSKLGFIREKRLFRYYLNGVDAFRLKLFFQDPNELLEEQKQLEELLNSTSIASSSSGHTHFHNQHVHSSQCCHR</sequence>
<dbReference type="WBParaSite" id="ACRNAN_scaffold4933.g31901.t1">
    <property type="protein sequence ID" value="ACRNAN_scaffold4933.g31901.t1"/>
    <property type="gene ID" value="ACRNAN_scaffold4933.g31901"/>
</dbReference>